<evidence type="ECO:0000256" key="5">
    <source>
        <dbReference type="ARBA" id="ARBA00023065"/>
    </source>
</evidence>
<sequence>MFYAVCGIPIMLLCLTNLGNIMAKTFRFVYRSCHYCCKRKNYPQQKVSTRSVQLENANANQQNGQIFESSDVFLNVNEISADDSYEMKSLPATTQSRPKQSRNASPRRTQSVVVVEAQEEAEDYNRVPIWLVAVLVVSYITGGGFMFKTLEDWRSLLDGIYFCFISLSTIGFGDLVPQKTLLEKLSKTKINTDKDQFVLMAVCIYLVFGLALLAMSFSLVQEEILLKCRRIARRIGITSQTS</sequence>
<dbReference type="GO" id="GO:0015271">
    <property type="term" value="F:outward rectifier potassium channel activity"/>
    <property type="evidence" value="ECO:0007669"/>
    <property type="project" value="TreeGrafter"/>
</dbReference>
<feature type="transmembrane region" description="Helical" evidence="8">
    <location>
        <begin position="159"/>
        <end position="177"/>
    </location>
</feature>
<evidence type="ECO:0000259" key="10">
    <source>
        <dbReference type="Pfam" id="PF07885"/>
    </source>
</evidence>
<dbReference type="SUPFAM" id="SSF81324">
    <property type="entry name" value="Voltage-gated potassium channels"/>
    <property type="match status" value="1"/>
</dbReference>
<evidence type="ECO:0000256" key="9">
    <source>
        <dbReference type="SAM" id="SignalP"/>
    </source>
</evidence>
<evidence type="ECO:0000256" key="6">
    <source>
        <dbReference type="ARBA" id="ARBA00023136"/>
    </source>
</evidence>
<protein>
    <submittedName>
        <fullName evidence="11">TWiK family of potassium channels protein 18-like protein</fullName>
    </submittedName>
</protein>
<accession>A0A3S3P225</accession>
<dbReference type="AlphaFoldDB" id="A0A3S3P225"/>
<dbReference type="Pfam" id="PF07885">
    <property type="entry name" value="Ion_trans_2"/>
    <property type="match status" value="1"/>
</dbReference>
<feature type="signal peptide" evidence="9">
    <location>
        <begin position="1"/>
        <end position="23"/>
    </location>
</feature>
<dbReference type="GO" id="GO:0005886">
    <property type="term" value="C:plasma membrane"/>
    <property type="evidence" value="ECO:0007669"/>
    <property type="project" value="TreeGrafter"/>
</dbReference>
<organism evidence="11 12">
    <name type="scientific">Dinothrombium tinctorium</name>
    <dbReference type="NCBI Taxonomy" id="1965070"/>
    <lineage>
        <taxon>Eukaryota</taxon>
        <taxon>Metazoa</taxon>
        <taxon>Ecdysozoa</taxon>
        <taxon>Arthropoda</taxon>
        <taxon>Chelicerata</taxon>
        <taxon>Arachnida</taxon>
        <taxon>Acari</taxon>
        <taxon>Acariformes</taxon>
        <taxon>Trombidiformes</taxon>
        <taxon>Prostigmata</taxon>
        <taxon>Anystina</taxon>
        <taxon>Parasitengona</taxon>
        <taxon>Trombidioidea</taxon>
        <taxon>Trombidiidae</taxon>
        <taxon>Dinothrombium</taxon>
    </lineage>
</organism>
<evidence type="ECO:0000256" key="7">
    <source>
        <dbReference type="ARBA" id="ARBA00023303"/>
    </source>
</evidence>
<dbReference type="Gene3D" id="1.10.287.70">
    <property type="match status" value="1"/>
</dbReference>
<keyword evidence="4 8" id="KW-1133">Transmembrane helix</keyword>
<dbReference type="STRING" id="1965070.A0A3S3P225"/>
<dbReference type="Proteomes" id="UP000285301">
    <property type="component" value="Unassembled WGS sequence"/>
</dbReference>
<feature type="transmembrane region" description="Helical" evidence="8">
    <location>
        <begin position="127"/>
        <end position="147"/>
    </location>
</feature>
<evidence type="ECO:0000256" key="3">
    <source>
        <dbReference type="ARBA" id="ARBA00022692"/>
    </source>
</evidence>
<dbReference type="PANTHER" id="PTHR11003">
    <property type="entry name" value="POTASSIUM CHANNEL, SUBFAMILY K"/>
    <property type="match status" value="1"/>
</dbReference>
<keyword evidence="6 8" id="KW-0472">Membrane</keyword>
<comment type="caution">
    <text evidence="11">The sequence shown here is derived from an EMBL/GenBank/DDBJ whole genome shotgun (WGS) entry which is preliminary data.</text>
</comment>
<keyword evidence="7 11" id="KW-0407">Ion channel</keyword>
<dbReference type="InterPro" id="IPR003280">
    <property type="entry name" value="2pore_dom_K_chnl"/>
</dbReference>
<evidence type="ECO:0000256" key="2">
    <source>
        <dbReference type="ARBA" id="ARBA00022448"/>
    </source>
</evidence>
<evidence type="ECO:0000256" key="4">
    <source>
        <dbReference type="ARBA" id="ARBA00022989"/>
    </source>
</evidence>
<feature type="domain" description="Potassium channel" evidence="10">
    <location>
        <begin position="135"/>
        <end position="222"/>
    </location>
</feature>
<name>A0A3S3P225_9ACAR</name>
<dbReference type="GO" id="GO:0030322">
    <property type="term" value="P:stabilization of membrane potential"/>
    <property type="evidence" value="ECO:0007669"/>
    <property type="project" value="TreeGrafter"/>
</dbReference>
<keyword evidence="12" id="KW-1185">Reference proteome</keyword>
<evidence type="ECO:0000313" key="12">
    <source>
        <dbReference type="Proteomes" id="UP000285301"/>
    </source>
</evidence>
<feature type="transmembrane region" description="Helical" evidence="8">
    <location>
        <begin position="197"/>
        <end position="220"/>
    </location>
</feature>
<evidence type="ECO:0000256" key="1">
    <source>
        <dbReference type="ARBA" id="ARBA00004141"/>
    </source>
</evidence>
<evidence type="ECO:0000313" key="11">
    <source>
        <dbReference type="EMBL" id="RWR99055.1"/>
    </source>
</evidence>
<dbReference type="EMBL" id="NCKU01017106">
    <property type="protein sequence ID" value="RWR99055.1"/>
    <property type="molecule type" value="Genomic_DNA"/>
</dbReference>
<keyword evidence="5" id="KW-0406">Ion transport</keyword>
<keyword evidence="9" id="KW-0732">Signal</keyword>
<comment type="subcellular location">
    <subcellularLocation>
        <location evidence="1">Membrane</location>
        <topology evidence="1">Multi-pass membrane protein</topology>
    </subcellularLocation>
</comment>
<dbReference type="GO" id="GO:0022841">
    <property type="term" value="F:potassium ion leak channel activity"/>
    <property type="evidence" value="ECO:0007669"/>
    <property type="project" value="TreeGrafter"/>
</dbReference>
<dbReference type="OrthoDB" id="297496at2759"/>
<dbReference type="PANTHER" id="PTHR11003:SF334">
    <property type="entry name" value="FI03418P"/>
    <property type="match status" value="1"/>
</dbReference>
<feature type="chain" id="PRO_5018747949" evidence="9">
    <location>
        <begin position="24"/>
        <end position="242"/>
    </location>
</feature>
<reference evidence="11 12" key="1">
    <citation type="journal article" date="2018" name="Gigascience">
        <title>Genomes of trombidid mites reveal novel predicted allergens and laterally-transferred genes associated with secondary metabolism.</title>
        <authorList>
            <person name="Dong X."/>
            <person name="Chaisiri K."/>
            <person name="Xia D."/>
            <person name="Armstrong S.D."/>
            <person name="Fang Y."/>
            <person name="Donnelly M.J."/>
            <person name="Kadowaki T."/>
            <person name="McGarry J.W."/>
            <person name="Darby A.C."/>
            <person name="Makepeace B.L."/>
        </authorList>
    </citation>
    <scope>NUCLEOTIDE SEQUENCE [LARGE SCALE GENOMIC DNA]</scope>
    <source>
        <strain evidence="11">UoL-WK</strain>
    </source>
</reference>
<keyword evidence="3 8" id="KW-0812">Transmembrane</keyword>
<keyword evidence="2" id="KW-0813">Transport</keyword>
<dbReference type="InterPro" id="IPR013099">
    <property type="entry name" value="K_chnl_dom"/>
</dbReference>
<gene>
    <name evidence="11" type="ORF">B4U79_08616</name>
</gene>
<proteinExistence type="predicted"/>
<evidence type="ECO:0000256" key="8">
    <source>
        <dbReference type="SAM" id="Phobius"/>
    </source>
</evidence>